<dbReference type="SUPFAM" id="SSF57850">
    <property type="entry name" value="RING/U-box"/>
    <property type="match status" value="1"/>
</dbReference>
<dbReference type="GO" id="GO:0016567">
    <property type="term" value="P:protein ubiquitination"/>
    <property type="evidence" value="ECO:0007669"/>
    <property type="project" value="UniProtKB-UniRule"/>
</dbReference>
<dbReference type="Gene3D" id="3.30.40.10">
    <property type="entry name" value="Zinc/RING finger domain, C3HC4 (zinc finger)"/>
    <property type="match status" value="1"/>
</dbReference>
<evidence type="ECO:0000313" key="8">
    <source>
        <dbReference type="EMBL" id="KAK4781828.1"/>
    </source>
</evidence>
<dbReference type="InterPro" id="IPR045210">
    <property type="entry name" value="RING-Ubox_PUB"/>
</dbReference>
<proteinExistence type="predicted"/>
<keyword evidence="9" id="KW-1185">Reference proteome</keyword>
<feature type="compositionally biased region" description="Basic residues" evidence="6">
    <location>
        <begin position="1"/>
        <end position="10"/>
    </location>
</feature>
<dbReference type="EC" id="2.3.2.27" evidence="5"/>
<comment type="catalytic activity">
    <reaction evidence="1 5">
        <text>S-ubiquitinyl-[E2 ubiquitin-conjugating enzyme]-L-cysteine + [acceptor protein]-L-lysine = [E2 ubiquitin-conjugating enzyme]-L-cysteine + N(6)-ubiquitinyl-[acceptor protein]-L-lysine.</text>
        <dbReference type="EC" id="2.3.2.27"/>
    </reaction>
</comment>
<dbReference type="InterPro" id="IPR003613">
    <property type="entry name" value="Ubox_domain"/>
</dbReference>
<comment type="pathway">
    <text evidence="2 5">Protein modification; protein ubiquitination.</text>
</comment>
<dbReference type="Pfam" id="PF04564">
    <property type="entry name" value="U-box"/>
    <property type="match status" value="1"/>
</dbReference>
<dbReference type="GO" id="GO:0061630">
    <property type="term" value="F:ubiquitin protein ligase activity"/>
    <property type="evidence" value="ECO:0007669"/>
    <property type="project" value="UniProtKB-UniRule"/>
</dbReference>
<dbReference type="InterPro" id="IPR045185">
    <property type="entry name" value="PUB22/23/24-like"/>
</dbReference>
<dbReference type="AlphaFoldDB" id="A0AAN7L5C6"/>
<dbReference type="SUPFAM" id="SSF48371">
    <property type="entry name" value="ARM repeat"/>
    <property type="match status" value="1"/>
</dbReference>
<dbReference type="InterPro" id="IPR016024">
    <property type="entry name" value="ARM-type_fold"/>
</dbReference>
<dbReference type="InterPro" id="IPR013083">
    <property type="entry name" value="Znf_RING/FYVE/PHD"/>
</dbReference>
<evidence type="ECO:0000256" key="2">
    <source>
        <dbReference type="ARBA" id="ARBA00004906"/>
    </source>
</evidence>
<feature type="region of interest" description="Disordered" evidence="6">
    <location>
        <begin position="1"/>
        <end position="27"/>
    </location>
</feature>
<dbReference type="CDD" id="cd16664">
    <property type="entry name" value="RING-Ubox_PUB"/>
    <property type="match status" value="1"/>
</dbReference>
<dbReference type="FunFam" id="3.30.40.10:FF:000442">
    <property type="entry name" value="RING-type E3 ubiquitin transferase"/>
    <property type="match status" value="1"/>
</dbReference>
<comment type="function">
    <text evidence="5">Functions as an E3 ubiquitin ligase.</text>
</comment>
<evidence type="ECO:0000259" key="7">
    <source>
        <dbReference type="PROSITE" id="PS51698"/>
    </source>
</evidence>
<dbReference type="InterPro" id="IPR058678">
    <property type="entry name" value="ARM_PUB"/>
</dbReference>
<sequence>MGFGWRRRSKASTPHGGPEEGQGQPRKAAGAELELVIPNHFLCPVSLELMRDPVTLSSGITYDRQSIEKWLKGGNLTCPVTNQTLKSSDQIPNHALRRMIQDWSVENRRFGIERVPTPRVPVTSLEISRILSGLEDSIRSLDIYRYLQSVQKINKYGRESEKNKSCIVTNGASKVLSAAFYAFQHESFQRELSVTELLEETLSALSWMLPLDNEACVSMGQPASLSCLVGFSKTGDLSTRGAAVSILKQLSHDPKLVLLLGEVDCASESLLKLIVERPVYPAITKASLSIIHNLIFSSHSMKLLFLEMGLMEAVLEVLVDYSGGICERALWVMDELCGSEEGRDKAYCNSLTVALLVKKIMRGSALANVYSVSTLWRLVKHERWDEQGKTMVEALQVGAFQKILLMLQCGCDDETKEKATELLRLMNPYRRGLECIESADFKDIKRSF</sequence>
<comment type="caution">
    <text evidence="8">The sequence shown here is derived from an EMBL/GenBank/DDBJ whole genome shotgun (WGS) entry which is preliminary data.</text>
</comment>
<dbReference type="SMART" id="SM00504">
    <property type="entry name" value="Ubox"/>
    <property type="match status" value="1"/>
</dbReference>
<dbReference type="Gene3D" id="1.25.10.10">
    <property type="entry name" value="Leucine-rich Repeat Variant"/>
    <property type="match status" value="1"/>
</dbReference>
<keyword evidence="4 5" id="KW-0833">Ubl conjugation pathway</keyword>
<feature type="domain" description="U-box" evidence="7">
    <location>
        <begin position="36"/>
        <end position="110"/>
    </location>
</feature>
<evidence type="ECO:0000313" key="9">
    <source>
        <dbReference type="Proteomes" id="UP001346149"/>
    </source>
</evidence>
<reference evidence="8 9" key="1">
    <citation type="journal article" date="2023" name="Hortic Res">
        <title>Pangenome of water caltrop reveals structural variations and asymmetric subgenome divergence after allopolyploidization.</title>
        <authorList>
            <person name="Zhang X."/>
            <person name="Chen Y."/>
            <person name="Wang L."/>
            <person name="Yuan Y."/>
            <person name="Fang M."/>
            <person name="Shi L."/>
            <person name="Lu R."/>
            <person name="Comes H.P."/>
            <person name="Ma Y."/>
            <person name="Chen Y."/>
            <person name="Huang G."/>
            <person name="Zhou Y."/>
            <person name="Zheng Z."/>
            <person name="Qiu Y."/>
        </authorList>
    </citation>
    <scope>NUCLEOTIDE SEQUENCE [LARGE SCALE GENOMIC DNA]</scope>
    <source>
        <strain evidence="8">F231</strain>
    </source>
</reference>
<dbReference type="EMBL" id="JAXQNO010000016">
    <property type="protein sequence ID" value="KAK4781828.1"/>
    <property type="molecule type" value="Genomic_DNA"/>
</dbReference>
<evidence type="ECO:0000256" key="3">
    <source>
        <dbReference type="ARBA" id="ARBA00022679"/>
    </source>
</evidence>
<protein>
    <recommendedName>
        <fullName evidence="5 7">U-box domain-containing protein</fullName>
        <ecNumber evidence="5">2.3.2.27</ecNumber>
    </recommendedName>
    <alternativeName>
        <fullName evidence="5">RING-type E3 ubiquitin transferase PUB</fullName>
    </alternativeName>
</protein>
<dbReference type="PROSITE" id="PS51698">
    <property type="entry name" value="U_BOX"/>
    <property type="match status" value="1"/>
</dbReference>
<organism evidence="8 9">
    <name type="scientific">Trapa natans</name>
    <name type="common">Water chestnut</name>
    <dbReference type="NCBI Taxonomy" id="22666"/>
    <lineage>
        <taxon>Eukaryota</taxon>
        <taxon>Viridiplantae</taxon>
        <taxon>Streptophyta</taxon>
        <taxon>Embryophyta</taxon>
        <taxon>Tracheophyta</taxon>
        <taxon>Spermatophyta</taxon>
        <taxon>Magnoliopsida</taxon>
        <taxon>eudicotyledons</taxon>
        <taxon>Gunneridae</taxon>
        <taxon>Pentapetalae</taxon>
        <taxon>rosids</taxon>
        <taxon>malvids</taxon>
        <taxon>Myrtales</taxon>
        <taxon>Lythraceae</taxon>
        <taxon>Trapa</taxon>
    </lineage>
</organism>
<keyword evidence="3 5" id="KW-0808">Transferase</keyword>
<accession>A0AAN7L5C6</accession>
<dbReference type="PANTHER" id="PTHR22849:SF119">
    <property type="entry name" value="U-BOX DOMAIN-CONTAINING PROTEIN"/>
    <property type="match status" value="1"/>
</dbReference>
<evidence type="ECO:0000256" key="6">
    <source>
        <dbReference type="SAM" id="MobiDB-lite"/>
    </source>
</evidence>
<dbReference type="Proteomes" id="UP001346149">
    <property type="component" value="Unassembled WGS sequence"/>
</dbReference>
<evidence type="ECO:0000256" key="4">
    <source>
        <dbReference type="ARBA" id="ARBA00022786"/>
    </source>
</evidence>
<dbReference type="InterPro" id="IPR011989">
    <property type="entry name" value="ARM-like"/>
</dbReference>
<name>A0AAN7L5C6_TRANT</name>
<dbReference type="PANTHER" id="PTHR22849">
    <property type="entry name" value="WDSAM1 PROTEIN"/>
    <property type="match status" value="1"/>
</dbReference>
<evidence type="ECO:0000256" key="1">
    <source>
        <dbReference type="ARBA" id="ARBA00000900"/>
    </source>
</evidence>
<dbReference type="Pfam" id="PF25598">
    <property type="entry name" value="ARM_PUB"/>
    <property type="match status" value="1"/>
</dbReference>
<gene>
    <name evidence="8" type="ORF">SAY86_015930</name>
</gene>
<evidence type="ECO:0000256" key="5">
    <source>
        <dbReference type="RuleBase" id="RU369093"/>
    </source>
</evidence>